<dbReference type="AlphaFoldDB" id="A0A0L9UC83"/>
<protein>
    <submittedName>
        <fullName evidence="2">Uncharacterized protein</fullName>
    </submittedName>
</protein>
<dbReference type="Proteomes" id="UP000053144">
    <property type="component" value="Chromosome 4"/>
</dbReference>
<dbReference type="EMBL" id="CM003374">
    <property type="protein sequence ID" value="KOM40321.1"/>
    <property type="molecule type" value="Genomic_DNA"/>
</dbReference>
<feature type="region of interest" description="Disordered" evidence="1">
    <location>
        <begin position="1"/>
        <end position="82"/>
    </location>
</feature>
<gene>
    <name evidence="2" type="ORF">LR48_Vigan04g051900</name>
</gene>
<evidence type="ECO:0000313" key="2">
    <source>
        <dbReference type="EMBL" id="KOM40321.1"/>
    </source>
</evidence>
<dbReference type="Gramene" id="KOM40321">
    <property type="protein sequence ID" value="KOM40321"/>
    <property type="gene ID" value="LR48_Vigan04g051900"/>
</dbReference>
<evidence type="ECO:0000256" key="1">
    <source>
        <dbReference type="SAM" id="MobiDB-lite"/>
    </source>
</evidence>
<reference evidence="3" key="1">
    <citation type="journal article" date="2015" name="Proc. Natl. Acad. Sci. U.S.A.">
        <title>Genome sequencing of adzuki bean (Vigna angularis) provides insight into high starch and low fat accumulation and domestication.</title>
        <authorList>
            <person name="Yang K."/>
            <person name="Tian Z."/>
            <person name="Chen C."/>
            <person name="Luo L."/>
            <person name="Zhao B."/>
            <person name="Wang Z."/>
            <person name="Yu L."/>
            <person name="Li Y."/>
            <person name="Sun Y."/>
            <person name="Li W."/>
            <person name="Chen Y."/>
            <person name="Li Y."/>
            <person name="Zhang Y."/>
            <person name="Ai D."/>
            <person name="Zhao J."/>
            <person name="Shang C."/>
            <person name="Ma Y."/>
            <person name="Wu B."/>
            <person name="Wang M."/>
            <person name="Gao L."/>
            <person name="Sun D."/>
            <person name="Zhang P."/>
            <person name="Guo F."/>
            <person name="Wang W."/>
            <person name="Li Y."/>
            <person name="Wang J."/>
            <person name="Varshney R.K."/>
            <person name="Wang J."/>
            <person name="Ling H.Q."/>
            <person name="Wan P."/>
        </authorList>
    </citation>
    <scope>NUCLEOTIDE SEQUENCE</scope>
    <source>
        <strain evidence="3">cv. Jingnong 6</strain>
    </source>
</reference>
<evidence type="ECO:0000313" key="3">
    <source>
        <dbReference type="Proteomes" id="UP000053144"/>
    </source>
</evidence>
<organism evidence="2 3">
    <name type="scientific">Phaseolus angularis</name>
    <name type="common">Azuki bean</name>
    <name type="synonym">Vigna angularis</name>
    <dbReference type="NCBI Taxonomy" id="3914"/>
    <lineage>
        <taxon>Eukaryota</taxon>
        <taxon>Viridiplantae</taxon>
        <taxon>Streptophyta</taxon>
        <taxon>Embryophyta</taxon>
        <taxon>Tracheophyta</taxon>
        <taxon>Spermatophyta</taxon>
        <taxon>Magnoliopsida</taxon>
        <taxon>eudicotyledons</taxon>
        <taxon>Gunneridae</taxon>
        <taxon>Pentapetalae</taxon>
        <taxon>rosids</taxon>
        <taxon>fabids</taxon>
        <taxon>Fabales</taxon>
        <taxon>Fabaceae</taxon>
        <taxon>Papilionoideae</taxon>
        <taxon>50 kb inversion clade</taxon>
        <taxon>NPAAA clade</taxon>
        <taxon>indigoferoid/millettioid clade</taxon>
        <taxon>Phaseoleae</taxon>
        <taxon>Vigna</taxon>
    </lineage>
</organism>
<proteinExistence type="predicted"/>
<accession>A0A0L9UC83</accession>
<feature type="compositionally biased region" description="Basic and acidic residues" evidence="1">
    <location>
        <begin position="20"/>
        <end position="30"/>
    </location>
</feature>
<name>A0A0L9UC83_PHAAN</name>
<feature type="compositionally biased region" description="Low complexity" evidence="1">
    <location>
        <begin position="41"/>
        <end position="60"/>
    </location>
</feature>
<sequence length="107" mass="10947">MGKQLPQFPIRSGDSGDGSDDNRDDNHDDGSVGNHGDGSKTGAATGAATTATRAGPAATGVEPEAIVTTTQKRRQDLQGGGYDICAFGHRGKSLQVGEGGERSVMFL</sequence>